<evidence type="ECO:0000256" key="3">
    <source>
        <dbReference type="ARBA" id="ARBA00022771"/>
    </source>
</evidence>
<dbReference type="GO" id="GO:0000978">
    <property type="term" value="F:RNA polymerase II cis-regulatory region sequence-specific DNA binding"/>
    <property type="evidence" value="ECO:0007669"/>
    <property type="project" value="TreeGrafter"/>
</dbReference>
<dbReference type="SUPFAM" id="SSF57716">
    <property type="entry name" value="Glucocorticoid receptor-like (DNA-binding domain)"/>
    <property type="match status" value="2"/>
</dbReference>
<sequence length="412" mass="43230">MSPVVLEHPNILNMNVHGLPRLQFSPHPAPQPDPFHQQPSDNSAQQPPSHQQGPHTPPFLDIPPPPRDLEAEKTHDPDAPPNGVVLGATPDGAVPGVTSCANCGTSATPLWRRDGEGNSICNACGLYYRARHTPRPPSLAQGQPSGRLPLGRTPSTTVNVQQPHSADGNSDPNTANQPQNPEPKPIGESASCLAGTCPGDGRCNGTGGTQACSGCPTYNNNLSTRIDVNAPGEQQPYDASANGPMPPQGNDSMMVDQMGVGEQQLPQPESPGQMNGSQGAGGKGGRAARAAVGALSCANCGTSTTPLWRRDDLGNNICNACGLYFKLHGTHRPNSMKKTVIKRRKRVPAAGPTGRLSDQAAAEALVSVGRVQDRAEGEEDEEDEGQASSTPAVKRKRAPRKPRGSAVKRRKG</sequence>
<feature type="compositionally biased region" description="Basic and acidic residues" evidence="7">
    <location>
        <begin position="67"/>
        <end position="78"/>
    </location>
</feature>
<dbReference type="OrthoDB" id="515401at2759"/>
<evidence type="ECO:0000256" key="4">
    <source>
        <dbReference type="ARBA" id="ARBA00022833"/>
    </source>
</evidence>
<accession>A0A4Y9ZW17</accession>
<keyword evidence="2" id="KW-0479">Metal-binding</keyword>
<evidence type="ECO:0000256" key="7">
    <source>
        <dbReference type="SAM" id="MobiDB-lite"/>
    </source>
</evidence>
<dbReference type="PROSITE" id="PS50114">
    <property type="entry name" value="GATA_ZN_FINGER_2"/>
    <property type="match status" value="2"/>
</dbReference>
<dbReference type="EMBL" id="SFCI01000576">
    <property type="protein sequence ID" value="TFY79012.1"/>
    <property type="molecule type" value="Genomic_DNA"/>
</dbReference>
<dbReference type="CDD" id="cd00202">
    <property type="entry name" value="ZnF_GATA"/>
    <property type="match status" value="2"/>
</dbReference>
<evidence type="ECO:0000313" key="9">
    <source>
        <dbReference type="EMBL" id="TFY79012.1"/>
    </source>
</evidence>
<dbReference type="GO" id="GO:0000122">
    <property type="term" value="P:negative regulation of transcription by RNA polymerase II"/>
    <property type="evidence" value="ECO:0007669"/>
    <property type="project" value="TreeGrafter"/>
</dbReference>
<dbReference type="PRINTS" id="PR00619">
    <property type="entry name" value="GATAZNFINGER"/>
</dbReference>
<keyword evidence="4" id="KW-0862">Zinc</keyword>
<feature type="non-terminal residue" evidence="9">
    <location>
        <position position="412"/>
    </location>
</feature>
<evidence type="ECO:0000256" key="6">
    <source>
        <dbReference type="PROSITE-ProRule" id="PRU00094"/>
    </source>
</evidence>
<evidence type="ECO:0000256" key="2">
    <source>
        <dbReference type="ARBA" id="ARBA00022723"/>
    </source>
</evidence>
<organism evidence="9 10">
    <name type="scientific">Hericium alpestre</name>
    <dbReference type="NCBI Taxonomy" id="135208"/>
    <lineage>
        <taxon>Eukaryota</taxon>
        <taxon>Fungi</taxon>
        <taxon>Dikarya</taxon>
        <taxon>Basidiomycota</taxon>
        <taxon>Agaricomycotina</taxon>
        <taxon>Agaricomycetes</taxon>
        <taxon>Russulales</taxon>
        <taxon>Hericiaceae</taxon>
        <taxon>Hericium</taxon>
    </lineage>
</organism>
<dbReference type="InterPro" id="IPR039355">
    <property type="entry name" value="Transcription_factor_GATA"/>
</dbReference>
<dbReference type="Proteomes" id="UP000298061">
    <property type="component" value="Unassembled WGS sequence"/>
</dbReference>
<gene>
    <name evidence="9" type="ORF">EWM64_g5008</name>
</gene>
<feature type="compositionally biased region" description="Pro residues" evidence="7">
    <location>
        <begin position="55"/>
        <end position="66"/>
    </location>
</feature>
<dbReference type="STRING" id="135208.A0A4Y9ZW17"/>
<dbReference type="Gene3D" id="3.30.50.10">
    <property type="entry name" value="Erythroid Transcription Factor GATA-1, subunit A"/>
    <property type="match status" value="2"/>
</dbReference>
<dbReference type="GO" id="GO:0008270">
    <property type="term" value="F:zinc ion binding"/>
    <property type="evidence" value="ECO:0007669"/>
    <property type="project" value="UniProtKB-KW"/>
</dbReference>
<dbReference type="PANTHER" id="PTHR10071">
    <property type="entry name" value="TRANSCRIPTION FACTOR GATA FAMILY MEMBER"/>
    <property type="match status" value="1"/>
</dbReference>
<dbReference type="PANTHER" id="PTHR10071:SF281">
    <property type="entry name" value="BOX A-BINDING FACTOR-RELATED"/>
    <property type="match status" value="1"/>
</dbReference>
<feature type="compositionally biased region" description="Basic residues" evidence="7">
    <location>
        <begin position="393"/>
        <end position="412"/>
    </location>
</feature>
<feature type="region of interest" description="Disordered" evidence="7">
    <location>
        <begin position="21"/>
        <end position="90"/>
    </location>
</feature>
<comment type="caution">
    <text evidence="9">The sequence shown here is derived from an EMBL/GenBank/DDBJ whole genome shotgun (WGS) entry which is preliminary data.</text>
</comment>
<reference evidence="9 10" key="1">
    <citation type="submission" date="2019-02" db="EMBL/GenBank/DDBJ databases">
        <title>Genome sequencing of the rare red list fungi Hericium alpestre (H. flagellum).</title>
        <authorList>
            <person name="Buettner E."/>
            <person name="Kellner H."/>
        </authorList>
    </citation>
    <scope>NUCLEOTIDE SEQUENCE [LARGE SCALE GENOMIC DNA]</scope>
    <source>
        <strain evidence="9 10">DSM 108284</strain>
    </source>
</reference>
<dbReference type="AlphaFoldDB" id="A0A4Y9ZW17"/>
<protein>
    <recommendedName>
        <fullName evidence="8">GATA-type domain-containing protein</fullName>
    </recommendedName>
</protein>
<feature type="region of interest" description="Disordered" evidence="7">
    <location>
        <begin position="229"/>
        <end position="285"/>
    </location>
</feature>
<name>A0A4Y9ZW17_9AGAM</name>
<dbReference type="GO" id="GO:0005634">
    <property type="term" value="C:nucleus"/>
    <property type="evidence" value="ECO:0007669"/>
    <property type="project" value="UniProtKB-SubCell"/>
</dbReference>
<evidence type="ECO:0000259" key="8">
    <source>
        <dbReference type="PROSITE" id="PS50114"/>
    </source>
</evidence>
<dbReference type="FunFam" id="3.30.50.10:FF:000007">
    <property type="entry name" value="Nitrogen regulatory AreA, N-terminal"/>
    <property type="match status" value="1"/>
</dbReference>
<dbReference type="SMART" id="SM00401">
    <property type="entry name" value="ZnF_GATA"/>
    <property type="match status" value="2"/>
</dbReference>
<dbReference type="Pfam" id="PF00320">
    <property type="entry name" value="GATA"/>
    <property type="match status" value="2"/>
</dbReference>
<feature type="domain" description="GATA-type" evidence="8">
    <location>
        <begin position="291"/>
        <end position="344"/>
    </location>
</feature>
<evidence type="ECO:0000313" key="10">
    <source>
        <dbReference type="Proteomes" id="UP000298061"/>
    </source>
</evidence>
<feature type="region of interest" description="Disordered" evidence="7">
    <location>
        <begin position="135"/>
        <end position="187"/>
    </location>
</feature>
<dbReference type="InterPro" id="IPR000679">
    <property type="entry name" value="Znf_GATA"/>
</dbReference>
<keyword evidence="3 6" id="KW-0863">Zinc-finger</keyword>
<feature type="compositionally biased region" description="Acidic residues" evidence="7">
    <location>
        <begin position="376"/>
        <end position="385"/>
    </location>
</feature>
<dbReference type="GO" id="GO:0000981">
    <property type="term" value="F:DNA-binding transcription factor activity, RNA polymerase II-specific"/>
    <property type="evidence" value="ECO:0007669"/>
    <property type="project" value="TreeGrafter"/>
</dbReference>
<evidence type="ECO:0000256" key="5">
    <source>
        <dbReference type="ARBA" id="ARBA00023242"/>
    </source>
</evidence>
<feature type="domain" description="GATA-type" evidence="8">
    <location>
        <begin position="99"/>
        <end position="147"/>
    </location>
</feature>
<dbReference type="InterPro" id="IPR013088">
    <property type="entry name" value="Znf_NHR/GATA"/>
</dbReference>
<evidence type="ECO:0000256" key="1">
    <source>
        <dbReference type="ARBA" id="ARBA00004123"/>
    </source>
</evidence>
<dbReference type="GO" id="GO:0045944">
    <property type="term" value="P:positive regulation of transcription by RNA polymerase II"/>
    <property type="evidence" value="ECO:0007669"/>
    <property type="project" value="TreeGrafter"/>
</dbReference>
<feature type="region of interest" description="Disordered" evidence="7">
    <location>
        <begin position="368"/>
        <end position="412"/>
    </location>
</feature>
<proteinExistence type="predicted"/>
<dbReference type="PROSITE" id="PS00344">
    <property type="entry name" value="GATA_ZN_FINGER_1"/>
    <property type="match status" value="2"/>
</dbReference>
<keyword evidence="10" id="KW-1185">Reference proteome</keyword>
<feature type="compositionally biased region" description="Polar residues" evidence="7">
    <location>
        <begin position="264"/>
        <end position="277"/>
    </location>
</feature>
<feature type="compositionally biased region" description="Polar residues" evidence="7">
    <location>
        <begin position="153"/>
        <end position="179"/>
    </location>
</feature>
<feature type="compositionally biased region" description="Polar residues" evidence="7">
    <location>
        <begin position="37"/>
        <end position="53"/>
    </location>
</feature>
<comment type="subcellular location">
    <subcellularLocation>
        <location evidence="1">Nucleus</location>
    </subcellularLocation>
</comment>
<keyword evidence="5" id="KW-0539">Nucleus</keyword>